<evidence type="ECO:0000313" key="2">
    <source>
        <dbReference type="Proteomes" id="UP000635565"/>
    </source>
</evidence>
<organism evidence="1 2">
    <name type="scientific">Dictyobacter formicarum</name>
    <dbReference type="NCBI Taxonomy" id="2778368"/>
    <lineage>
        <taxon>Bacteria</taxon>
        <taxon>Bacillati</taxon>
        <taxon>Chloroflexota</taxon>
        <taxon>Ktedonobacteria</taxon>
        <taxon>Ktedonobacterales</taxon>
        <taxon>Dictyobacteraceae</taxon>
        <taxon>Dictyobacter</taxon>
    </lineage>
</organism>
<comment type="caution">
    <text evidence="1">The sequence shown here is derived from an EMBL/GenBank/DDBJ whole genome shotgun (WGS) entry which is preliminary data.</text>
</comment>
<proteinExistence type="predicted"/>
<dbReference type="EMBL" id="BNJJ01000002">
    <property type="protein sequence ID" value="GHO82691.1"/>
    <property type="molecule type" value="Genomic_DNA"/>
</dbReference>
<reference evidence="1 2" key="1">
    <citation type="journal article" date="2021" name="Int. J. Syst. Evol. Microbiol.">
        <title>Reticulibacter mediterranei gen. nov., sp. nov., within the new family Reticulibacteraceae fam. nov., and Ktedonospora formicarum gen. nov., sp. nov., Ktedonobacter robiniae sp. nov., Dictyobacter formicarum sp. nov. and Dictyobacter arantiisoli sp. nov., belonging to the class Ktedonobacteria.</title>
        <authorList>
            <person name="Yabe S."/>
            <person name="Zheng Y."/>
            <person name="Wang C.M."/>
            <person name="Sakai Y."/>
            <person name="Abe K."/>
            <person name="Yokota A."/>
            <person name="Donadio S."/>
            <person name="Cavaletti L."/>
            <person name="Monciardini P."/>
        </authorList>
    </citation>
    <scope>NUCLEOTIDE SEQUENCE [LARGE SCALE GENOMIC DNA]</scope>
    <source>
        <strain evidence="1 2">SOSP1-9</strain>
    </source>
</reference>
<accession>A0ABQ3VB38</accession>
<dbReference type="Proteomes" id="UP000635565">
    <property type="component" value="Unassembled WGS sequence"/>
</dbReference>
<gene>
    <name evidence="1" type="ORF">KSZ_06970</name>
</gene>
<sequence>MKKEEKDTKTLVGTRQYLWERRGLVQACSKINDTFCGNEARFVGDYRHI</sequence>
<keyword evidence="2" id="KW-1185">Reference proteome</keyword>
<name>A0ABQ3VB38_9CHLR</name>
<protein>
    <submittedName>
        <fullName evidence="1">Uncharacterized protein</fullName>
    </submittedName>
</protein>
<evidence type="ECO:0000313" key="1">
    <source>
        <dbReference type="EMBL" id="GHO82691.1"/>
    </source>
</evidence>